<sequence length="218" mass="22607">MAARHGLHVDAVLIQAVIAGALSFAHLHDLAAAAGQNGWKAWAYPVSVDLLLVAAWRRLRSEGPSRLAWCWFLIALFASLGANVATAGFLDLTDPPGLLRLGIAGWPALAFLGGTLLAHSSAAEPKSEPVPPTPVPDTPDADPRLPEAAVPEPDAVPVPSPAPASTAAPPVPAVLVDHARKVADEYRARTGSPIDPETLRSRLGVPPHLADAIAAHLA</sequence>
<reference evidence="4" key="1">
    <citation type="journal article" date="2019" name="Int. J. Syst. Evol. Microbiol.">
        <title>The Global Catalogue of Microorganisms (GCM) 10K type strain sequencing project: providing services to taxonomists for standard genome sequencing and annotation.</title>
        <authorList>
            <consortium name="The Broad Institute Genomics Platform"/>
            <consortium name="The Broad Institute Genome Sequencing Center for Infectious Disease"/>
            <person name="Wu L."/>
            <person name="Ma J."/>
        </authorList>
    </citation>
    <scope>NUCLEOTIDE SEQUENCE [LARGE SCALE GENOMIC DNA]</scope>
    <source>
        <strain evidence="4">CGMCC 4.7177</strain>
    </source>
</reference>
<proteinExistence type="predicted"/>
<keyword evidence="4" id="KW-1185">Reference proteome</keyword>
<dbReference type="InterPro" id="IPR021235">
    <property type="entry name" value="DUF2637"/>
</dbReference>
<evidence type="ECO:0000313" key="3">
    <source>
        <dbReference type="EMBL" id="MFC4498742.1"/>
    </source>
</evidence>
<comment type="caution">
    <text evidence="3">The sequence shown here is derived from an EMBL/GenBank/DDBJ whole genome shotgun (WGS) entry which is preliminary data.</text>
</comment>
<feature type="transmembrane region" description="Helical" evidence="2">
    <location>
        <begin position="68"/>
        <end position="92"/>
    </location>
</feature>
<dbReference type="Pfam" id="PF10935">
    <property type="entry name" value="DUF2637"/>
    <property type="match status" value="1"/>
</dbReference>
<keyword evidence="2" id="KW-1133">Transmembrane helix</keyword>
<accession>A0ABV9AFS8</accession>
<evidence type="ECO:0000256" key="1">
    <source>
        <dbReference type="SAM" id="MobiDB-lite"/>
    </source>
</evidence>
<name>A0ABV9AFS8_9ACTN</name>
<feature type="region of interest" description="Disordered" evidence="1">
    <location>
        <begin position="122"/>
        <end position="169"/>
    </location>
</feature>
<feature type="compositionally biased region" description="Pro residues" evidence="1">
    <location>
        <begin position="128"/>
        <end position="137"/>
    </location>
</feature>
<evidence type="ECO:0000313" key="4">
    <source>
        <dbReference type="Proteomes" id="UP001595839"/>
    </source>
</evidence>
<protein>
    <submittedName>
        <fullName evidence="3">DUF2637 domain-containing protein</fullName>
    </submittedName>
</protein>
<keyword evidence="2" id="KW-0812">Transmembrane</keyword>
<dbReference type="Proteomes" id="UP001595839">
    <property type="component" value="Unassembled WGS sequence"/>
</dbReference>
<evidence type="ECO:0000256" key="2">
    <source>
        <dbReference type="SAM" id="Phobius"/>
    </source>
</evidence>
<organism evidence="3 4">
    <name type="scientific">Streptomyces vulcanius</name>
    <dbReference type="NCBI Taxonomy" id="1441876"/>
    <lineage>
        <taxon>Bacteria</taxon>
        <taxon>Bacillati</taxon>
        <taxon>Actinomycetota</taxon>
        <taxon>Actinomycetes</taxon>
        <taxon>Kitasatosporales</taxon>
        <taxon>Streptomycetaceae</taxon>
        <taxon>Streptomyces</taxon>
    </lineage>
</organism>
<gene>
    <name evidence="3" type="ORF">ACFPIH_04260</name>
</gene>
<keyword evidence="2" id="KW-0472">Membrane</keyword>
<dbReference type="EMBL" id="JBHSFK010000002">
    <property type="protein sequence ID" value="MFC4498742.1"/>
    <property type="molecule type" value="Genomic_DNA"/>
</dbReference>
<dbReference type="RefSeq" id="WP_381168290.1">
    <property type="nucleotide sequence ID" value="NZ_JBHSFK010000002.1"/>
</dbReference>